<accession>A0A8G1UK58</accession>
<dbReference type="SUPFAM" id="SSF55729">
    <property type="entry name" value="Acyl-CoA N-acyltransferases (Nat)"/>
    <property type="match status" value="1"/>
</dbReference>
<feature type="compositionally biased region" description="Polar residues" evidence="1">
    <location>
        <begin position="268"/>
        <end position="278"/>
    </location>
</feature>
<reference evidence="3 4" key="1">
    <citation type="submission" date="2018-11" db="EMBL/GenBank/DDBJ databases">
        <title>Sequencing the genomes of 1000 actinobacteria strains.</title>
        <authorList>
            <person name="Klenk H.-P."/>
        </authorList>
    </citation>
    <scope>NUCLEOTIDE SEQUENCE [LARGE SCALE GENOMIC DNA]</scope>
    <source>
        <strain evidence="3 4">DSM 44780</strain>
    </source>
</reference>
<evidence type="ECO:0000313" key="3">
    <source>
        <dbReference type="EMBL" id="ROR45451.1"/>
    </source>
</evidence>
<feature type="domain" description="N-acetyltransferase" evidence="2">
    <location>
        <begin position="15"/>
        <end position="188"/>
    </location>
</feature>
<sequence>MVANFPETAISTERLLLRALEEQDAPGLAAMLDDELVQTWTGHPRPYRPADAHELITRRAPERRARGRGIVFAVTEHLTQRLVGLLELDRTDWHLRATEVRFVTAPWARGEGYAPEAVLGTAQWLFEDRDFQRLELRTAAGNTAAQQVAQKTGAISEGVLRNAGIVRGGEWGPGPEEHTDLIVWSLLPRTSTRPNPPTPTTATTRCATETRPPRGSHACTPVVHAPARASAPHHPGQAVASAPGARPRRTPPGVEHGMRESGRRWLTGSRSSGGTAPH</sequence>
<dbReference type="AlphaFoldDB" id="A0A8G1UK58"/>
<feature type="region of interest" description="Disordered" evidence="1">
    <location>
        <begin position="188"/>
        <end position="278"/>
    </location>
</feature>
<comment type="caution">
    <text evidence="3">The sequence shown here is derived from an EMBL/GenBank/DDBJ whole genome shotgun (WGS) entry which is preliminary data.</text>
</comment>
<dbReference type="EMBL" id="RJVJ01000001">
    <property type="protein sequence ID" value="ROR45451.1"/>
    <property type="molecule type" value="Genomic_DNA"/>
</dbReference>
<keyword evidence="3" id="KW-0808">Transferase</keyword>
<feature type="compositionally biased region" description="Low complexity" evidence="1">
    <location>
        <begin position="200"/>
        <end position="210"/>
    </location>
</feature>
<dbReference type="GO" id="GO:0008999">
    <property type="term" value="F:protein-N-terminal-alanine acetyltransferase activity"/>
    <property type="evidence" value="ECO:0007669"/>
    <property type="project" value="TreeGrafter"/>
</dbReference>
<protein>
    <submittedName>
        <fullName evidence="3">RimJ/RimL family protein N-acetyltransferase</fullName>
    </submittedName>
</protein>
<dbReference type="InterPro" id="IPR051908">
    <property type="entry name" value="Ribosomal_N-acetyltransferase"/>
</dbReference>
<name>A0A8G1UK58_9ACTN</name>
<dbReference type="InterPro" id="IPR016181">
    <property type="entry name" value="Acyl_CoA_acyltransferase"/>
</dbReference>
<evidence type="ECO:0000256" key="1">
    <source>
        <dbReference type="SAM" id="MobiDB-lite"/>
    </source>
</evidence>
<dbReference type="PANTHER" id="PTHR43441:SF10">
    <property type="entry name" value="ACETYLTRANSFERASE"/>
    <property type="match status" value="1"/>
</dbReference>
<feature type="compositionally biased region" description="Low complexity" evidence="1">
    <location>
        <begin position="221"/>
        <end position="235"/>
    </location>
</feature>
<dbReference type="Proteomes" id="UP000267408">
    <property type="component" value="Unassembled WGS sequence"/>
</dbReference>
<dbReference type="GO" id="GO:0005737">
    <property type="term" value="C:cytoplasm"/>
    <property type="evidence" value="ECO:0007669"/>
    <property type="project" value="TreeGrafter"/>
</dbReference>
<evidence type="ECO:0000259" key="2">
    <source>
        <dbReference type="PROSITE" id="PS51186"/>
    </source>
</evidence>
<evidence type="ECO:0000313" key="4">
    <source>
        <dbReference type="Proteomes" id="UP000267408"/>
    </source>
</evidence>
<dbReference type="InterPro" id="IPR000182">
    <property type="entry name" value="GNAT_dom"/>
</dbReference>
<dbReference type="OrthoDB" id="5293267at2"/>
<organism evidence="3 4">
    <name type="scientific">Kitasatospora cineracea</name>
    <dbReference type="NCBI Taxonomy" id="88074"/>
    <lineage>
        <taxon>Bacteria</taxon>
        <taxon>Bacillati</taxon>
        <taxon>Actinomycetota</taxon>
        <taxon>Actinomycetes</taxon>
        <taxon>Kitasatosporales</taxon>
        <taxon>Streptomycetaceae</taxon>
        <taxon>Kitasatospora</taxon>
    </lineage>
</organism>
<dbReference type="GO" id="GO:1990189">
    <property type="term" value="F:protein N-terminal-serine acetyltransferase activity"/>
    <property type="evidence" value="ECO:0007669"/>
    <property type="project" value="TreeGrafter"/>
</dbReference>
<dbReference type="PROSITE" id="PS51186">
    <property type="entry name" value="GNAT"/>
    <property type="match status" value="1"/>
</dbReference>
<dbReference type="PANTHER" id="PTHR43441">
    <property type="entry name" value="RIBOSOMAL-PROTEIN-SERINE ACETYLTRANSFERASE"/>
    <property type="match status" value="1"/>
</dbReference>
<dbReference type="Pfam" id="PF13302">
    <property type="entry name" value="Acetyltransf_3"/>
    <property type="match status" value="1"/>
</dbReference>
<gene>
    <name evidence="3" type="ORF">EDD39_3683</name>
</gene>
<dbReference type="Gene3D" id="3.40.630.30">
    <property type="match status" value="1"/>
</dbReference>
<proteinExistence type="predicted"/>